<gene>
    <name evidence="10" type="primary">tyrS</name>
    <name evidence="10" type="ORF">FNH05_09710</name>
</gene>
<evidence type="ECO:0000256" key="1">
    <source>
        <dbReference type="ARBA" id="ARBA00013160"/>
    </source>
</evidence>
<comment type="similarity">
    <text evidence="9">Belongs to the class-I aminoacyl-tRNA synthetase family.</text>
</comment>
<dbReference type="Gene3D" id="3.40.50.620">
    <property type="entry name" value="HUPs"/>
    <property type="match status" value="1"/>
</dbReference>
<dbReference type="EMBL" id="VJWX01000065">
    <property type="protein sequence ID" value="TVT55325.1"/>
    <property type="molecule type" value="Genomic_DNA"/>
</dbReference>
<reference evidence="10 11" key="2">
    <citation type="submission" date="2019-08" db="EMBL/GenBank/DDBJ databases">
        <title>Amycolatopsis acidicola sp. nov., isolated from peat swamp forest soil.</title>
        <authorList>
            <person name="Srisuk N."/>
        </authorList>
    </citation>
    <scope>NUCLEOTIDE SEQUENCE [LARGE SCALE GENOMIC DNA]</scope>
    <source>
        <strain evidence="10 11">TBRC 6029</strain>
    </source>
</reference>
<dbReference type="InterPro" id="IPR002305">
    <property type="entry name" value="aa-tRNA-synth_Ic"/>
</dbReference>
<comment type="caution">
    <text evidence="10">The sequence shown here is derived from an EMBL/GenBank/DDBJ whole genome shotgun (WGS) entry which is preliminary data.</text>
</comment>
<name>A0A558D2S3_9PSEU</name>
<keyword evidence="3 9" id="KW-0547">Nucleotide-binding</keyword>
<dbReference type="Proteomes" id="UP000320011">
    <property type="component" value="Unassembled WGS sequence"/>
</dbReference>
<keyword evidence="2 9" id="KW-0436">Ligase</keyword>
<dbReference type="InterPro" id="IPR024088">
    <property type="entry name" value="Tyr-tRNA-ligase_bac-type"/>
</dbReference>
<dbReference type="SUPFAM" id="SSF52374">
    <property type="entry name" value="Nucleotidylyl transferase"/>
    <property type="match status" value="1"/>
</dbReference>
<keyword evidence="5 9" id="KW-0648">Protein biosynthesis</keyword>
<evidence type="ECO:0000256" key="9">
    <source>
        <dbReference type="RuleBase" id="RU363036"/>
    </source>
</evidence>
<organism evidence="10 11">
    <name type="scientific">Amycolatopsis rhizosphaerae</name>
    <dbReference type="NCBI Taxonomy" id="2053003"/>
    <lineage>
        <taxon>Bacteria</taxon>
        <taxon>Bacillati</taxon>
        <taxon>Actinomycetota</taxon>
        <taxon>Actinomycetes</taxon>
        <taxon>Pseudonocardiales</taxon>
        <taxon>Pseudonocardiaceae</taxon>
        <taxon>Amycolatopsis</taxon>
    </lineage>
</organism>
<proteinExistence type="inferred from homology"/>
<evidence type="ECO:0000313" key="10">
    <source>
        <dbReference type="EMBL" id="TVT55325.1"/>
    </source>
</evidence>
<dbReference type="RefSeq" id="WP_144587006.1">
    <property type="nucleotide sequence ID" value="NZ_VJWX01000065.1"/>
</dbReference>
<keyword evidence="4 9" id="KW-0067">ATP-binding</keyword>
<dbReference type="InterPro" id="IPR001412">
    <property type="entry name" value="aa-tRNA-synth_I_CS"/>
</dbReference>
<dbReference type="OrthoDB" id="9804243at2"/>
<dbReference type="NCBIfam" id="TIGR00234">
    <property type="entry name" value="tyrS"/>
    <property type="match status" value="1"/>
</dbReference>
<dbReference type="PANTHER" id="PTHR11766:SF1">
    <property type="entry name" value="TYROSINE--TRNA LIGASE"/>
    <property type="match status" value="1"/>
</dbReference>
<evidence type="ECO:0000313" key="11">
    <source>
        <dbReference type="Proteomes" id="UP000320011"/>
    </source>
</evidence>
<dbReference type="PANTHER" id="PTHR11766">
    <property type="entry name" value="TYROSYL-TRNA SYNTHETASE"/>
    <property type="match status" value="1"/>
</dbReference>
<dbReference type="InterPro" id="IPR002307">
    <property type="entry name" value="Tyr-tRNA-ligase"/>
</dbReference>
<dbReference type="GO" id="GO:0005524">
    <property type="term" value="F:ATP binding"/>
    <property type="evidence" value="ECO:0007669"/>
    <property type="project" value="UniProtKB-KW"/>
</dbReference>
<reference evidence="10 11" key="1">
    <citation type="submission" date="2019-07" db="EMBL/GenBank/DDBJ databases">
        <authorList>
            <person name="Duangmal K."/>
            <person name="Teo W.F.A."/>
        </authorList>
    </citation>
    <scope>NUCLEOTIDE SEQUENCE [LARGE SCALE GENOMIC DNA]</scope>
    <source>
        <strain evidence="10 11">TBRC 6029</strain>
    </source>
</reference>
<keyword evidence="6 9" id="KW-0030">Aminoacyl-tRNA synthetase</keyword>
<dbReference type="Pfam" id="PF00579">
    <property type="entry name" value="tRNA-synt_1b"/>
    <property type="match status" value="1"/>
</dbReference>
<dbReference type="EC" id="6.1.1.1" evidence="1 8"/>
<accession>A0A558D2S3</accession>
<evidence type="ECO:0000256" key="3">
    <source>
        <dbReference type="ARBA" id="ARBA00022741"/>
    </source>
</evidence>
<evidence type="ECO:0000256" key="6">
    <source>
        <dbReference type="ARBA" id="ARBA00023146"/>
    </source>
</evidence>
<dbReference type="GO" id="GO:0006437">
    <property type="term" value="P:tyrosyl-tRNA aminoacylation"/>
    <property type="evidence" value="ECO:0007669"/>
    <property type="project" value="UniProtKB-UniRule"/>
</dbReference>
<dbReference type="GO" id="GO:0004831">
    <property type="term" value="F:tyrosine-tRNA ligase activity"/>
    <property type="evidence" value="ECO:0007669"/>
    <property type="project" value="UniProtKB-UniRule"/>
</dbReference>
<evidence type="ECO:0000256" key="7">
    <source>
        <dbReference type="ARBA" id="ARBA00048248"/>
    </source>
</evidence>
<evidence type="ECO:0000256" key="4">
    <source>
        <dbReference type="ARBA" id="ARBA00022840"/>
    </source>
</evidence>
<evidence type="ECO:0000256" key="2">
    <source>
        <dbReference type="ARBA" id="ARBA00022598"/>
    </source>
</evidence>
<dbReference type="PROSITE" id="PS00178">
    <property type="entry name" value="AA_TRNA_LIGASE_I"/>
    <property type="match status" value="1"/>
</dbReference>
<dbReference type="GO" id="GO:0005829">
    <property type="term" value="C:cytosol"/>
    <property type="evidence" value="ECO:0007669"/>
    <property type="project" value="TreeGrafter"/>
</dbReference>
<dbReference type="InterPro" id="IPR014729">
    <property type="entry name" value="Rossmann-like_a/b/a_fold"/>
</dbReference>
<dbReference type="AlphaFoldDB" id="A0A558D2S3"/>
<evidence type="ECO:0000256" key="5">
    <source>
        <dbReference type="ARBA" id="ARBA00022917"/>
    </source>
</evidence>
<protein>
    <recommendedName>
        <fullName evidence="1 8">Tyrosine--tRNA ligase</fullName>
        <ecNumber evidence="1 8">6.1.1.1</ecNumber>
    </recommendedName>
</protein>
<comment type="catalytic activity">
    <reaction evidence="7">
        <text>tRNA(Tyr) + L-tyrosine + ATP = L-tyrosyl-tRNA(Tyr) + AMP + diphosphate + H(+)</text>
        <dbReference type="Rhea" id="RHEA:10220"/>
        <dbReference type="Rhea" id="RHEA-COMP:9706"/>
        <dbReference type="Rhea" id="RHEA-COMP:9707"/>
        <dbReference type="ChEBI" id="CHEBI:15378"/>
        <dbReference type="ChEBI" id="CHEBI:30616"/>
        <dbReference type="ChEBI" id="CHEBI:33019"/>
        <dbReference type="ChEBI" id="CHEBI:58315"/>
        <dbReference type="ChEBI" id="CHEBI:78442"/>
        <dbReference type="ChEBI" id="CHEBI:78536"/>
        <dbReference type="ChEBI" id="CHEBI:456215"/>
        <dbReference type="EC" id="6.1.1.1"/>
    </reaction>
</comment>
<dbReference type="PRINTS" id="PR01040">
    <property type="entry name" value="TRNASYNTHTYR"/>
</dbReference>
<sequence length="490" mass="53863">MTRLSQSVDRATALLRDADLAADATVRELLTETTQRRSLDLSDLPPAEQAALIAARSQELQPSADGLAERIIEAGKKGRRFVAKFGIDPTGAEVHLGHSVPMLILSRFQRMGHQVVFIVGDMTAKIGDPSGRSDDRPALTDEDIARNLATYRQQVTPFFDFERAQFRHNGDWLRQITLPKIIEIISQIPVSMPLQREDFRKRLDAGQGLSLAELMYSVVMALDSVETHCDLEVGGIDQFLNMQMCRKVMDVCGQTPELVVATSLIEGTDGTGAKMSKSKGNYVPLTAPSGEIFGKIMSVPDRLVEPYFRALSEWLDPELAITSERVEAGTLHPMDLKKILAGEVTAAIHGVDAAMKAREEFVARFSKRTFGEVDDLPTIADLSQPVTEVVKTLGFAKSNGDIRRVAQQNGLRLIVESEGSQEQVTLTADDIREPLADVVKAKLDGQTGDYYLKVGRKLARIDMNAAYETFAAAEALDDLHATTTADQWPL</sequence>
<keyword evidence="11" id="KW-1185">Reference proteome</keyword>
<dbReference type="Gene3D" id="1.10.240.10">
    <property type="entry name" value="Tyrosyl-Transfer RNA Synthetase"/>
    <property type="match status" value="1"/>
</dbReference>
<evidence type="ECO:0000256" key="8">
    <source>
        <dbReference type="NCBIfam" id="TIGR00234"/>
    </source>
</evidence>